<dbReference type="RefSeq" id="WP_220619288.1">
    <property type="nucleotide sequence ID" value="NZ_RKLR01000006.1"/>
</dbReference>
<sequence>MALVSPLDHVRTLAGRLRRPEYTGDNRCLPCTVVNLVLAALCTAVLATVALSIAALFLVVSLLLIYFRGYLVPGTPTLTKRFLPDRVLALFDHHPAPAASDDESDLDLERVLRRADAITPAADDEDVRIAPEFRRTWHERMAALRERDPDRTALAPVLGAAVDDVEFEDYGDAFVVRRNGIHAGQWESRAAFVADVAGGELLAEWSPDWARLSVSERSAVLGGLRLFLDRCPTCGGPVMLETDTVESCCRSVDVVALSCQSCEARLFEEPAEDVLG</sequence>
<evidence type="ECO:0000259" key="3">
    <source>
        <dbReference type="Pfam" id="PF26237"/>
    </source>
</evidence>
<dbReference type="Pfam" id="PF26236">
    <property type="entry name" value="DUF8054_N"/>
    <property type="match status" value="1"/>
</dbReference>
<organism evidence="5 6">
    <name type="scientific">Haloarcula rubra</name>
    <dbReference type="NCBI Taxonomy" id="2487747"/>
    <lineage>
        <taxon>Archaea</taxon>
        <taxon>Methanobacteriati</taxon>
        <taxon>Methanobacteriota</taxon>
        <taxon>Stenosarchaea group</taxon>
        <taxon>Halobacteria</taxon>
        <taxon>Halobacteriales</taxon>
        <taxon>Haloarculaceae</taxon>
        <taxon>Haloarcula</taxon>
    </lineage>
</organism>
<evidence type="ECO:0000259" key="2">
    <source>
        <dbReference type="Pfam" id="PF26236"/>
    </source>
</evidence>
<feature type="domain" description="DUF8054" evidence="2">
    <location>
        <begin position="16"/>
        <end position="94"/>
    </location>
</feature>
<evidence type="ECO:0008006" key="7">
    <source>
        <dbReference type="Google" id="ProtNLM"/>
    </source>
</evidence>
<keyword evidence="1" id="KW-0812">Transmembrane</keyword>
<dbReference type="InterPro" id="IPR058675">
    <property type="entry name" value="DUF8054_C"/>
</dbReference>
<protein>
    <recommendedName>
        <fullName evidence="7">Restriction endonuclease</fullName>
    </recommendedName>
</protein>
<proteinExistence type="predicted"/>
<evidence type="ECO:0000313" key="5">
    <source>
        <dbReference type="EMBL" id="MBX0324331.1"/>
    </source>
</evidence>
<keyword evidence="1" id="KW-0472">Membrane</keyword>
<accession>A0AAW4PUN3</accession>
<comment type="caution">
    <text evidence="5">The sequence shown here is derived from an EMBL/GenBank/DDBJ whole genome shotgun (WGS) entry which is preliminary data.</text>
</comment>
<dbReference type="Pfam" id="PF26238">
    <property type="entry name" value="DUF8054_M"/>
    <property type="match status" value="1"/>
</dbReference>
<name>A0AAW4PUN3_9EURY</name>
<dbReference type="Pfam" id="PF26237">
    <property type="entry name" value="DUF8054_C"/>
    <property type="match status" value="1"/>
</dbReference>
<evidence type="ECO:0000256" key="1">
    <source>
        <dbReference type="SAM" id="Phobius"/>
    </source>
</evidence>
<dbReference type="EMBL" id="RKLR01000006">
    <property type="protein sequence ID" value="MBX0324331.1"/>
    <property type="molecule type" value="Genomic_DNA"/>
</dbReference>
<keyword evidence="1" id="KW-1133">Transmembrane helix</keyword>
<evidence type="ECO:0000313" key="6">
    <source>
        <dbReference type="Proteomes" id="UP001430377"/>
    </source>
</evidence>
<keyword evidence="6" id="KW-1185">Reference proteome</keyword>
<dbReference type="InterPro" id="IPR058775">
    <property type="entry name" value="DUF8054_M"/>
</dbReference>
<feature type="domain" description="DUF8054" evidence="4">
    <location>
        <begin position="107"/>
        <end position="226"/>
    </location>
</feature>
<dbReference type="Proteomes" id="UP001430377">
    <property type="component" value="Unassembled WGS sequence"/>
</dbReference>
<dbReference type="InterPro" id="IPR058674">
    <property type="entry name" value="DUF8054_N"/>
</dbReference>
<gene>
    <name evidence="5" type="ORF">EGH21_14975</name>
</gene>
<feature type="domain" description="DUF8054" evidence="3">
    <location>
        <begin position="229"/>
        <end position="268"/>
    </location>
</feature>
<feature type="transmembrane region" description="Helical" evidence="1">
    <location>
        <begin position="36"/>
        <end position="67"/>
    </location>
</feature>
<reference evidence="5 6" key="1">
    <citation type="submission" date="2021-06" db="EMBL/GenBank/DDBJ databases">
        <title>Halomicroarcula sp. a new haloarchaeum isolated from saline soil.</title>
        <authorList>
            <person name="Duran-Viseras A."/>
            <person name="Sanchez-Porro C."/>
            <person name="Ventosa A."/>
        </authorList>
    </citation>
    <scope>NUCLEOTIDE SEQUENCE [LARGE SCALE GENOMIC DNA]</scope>
    <source>
        <strain evidence="5 6">F13</strain>
    </source>
</reference>
<evidence type="ECO:0000259" key="4">
    <source>
        <dbReference type="Pfam" id="PF26238"/>
    </source>
</evidence>
<dbReference type="AlphaFoldDB" id="A0AAW4PUN3"/>